<evidence type="ECO:0000256" key="3">
    <source>
        <dbReference type="ARBA" id="ARBA00025768"/>
    </source>
</evidence>
<dbReference type="InterPro" id="IPR013641">
    <property type="entry name" value="KTI12/PSTK"/>
</dbReference>
<dbReference type="Proteomes" id="UP001627154">
    <property type="component" value="Unassembled WGS sequence"/>
</dbReference>
<evidence type="ECO:0000313" key="5">
    <source>
        <dbReference type="EMBL" id="KAL3406810.1"/>
    </source>
</evidence>
<dbReference type="AlphaFoldDB" id="A0ABD2XNM5"/>
<proteinExistence type="inferred from homology"/>
<dbReference type="GO" id="GO:0005524">
    <property type="term" value="F:ATP binding"/>
    <property type="evidence" value="ECO:0007669"/>
    <property type="project" value="UniProtKB-KW"/>
</dbReference>
<gene>
    <name evidence="5" type="ORF">TKK_000939</name>
</gene>
<name>A0ABD2XNM5_9HYME</name>
<protein>
    <recommendedName>
        <fullName evidence="4">Protein KTI12 homolog</fullName>
    </recommendedName>
</protein>
<dbReference type="InterPro" id="IPR027417">
    <property type="entry name" value="P-loop_NTPase"/>
</dbReference>
<accession>A0ABD2XNM5</accession>
<keyword evidence="2" id="KW-0067">ATP-binding</keyword>
<evidence type="ECO:0000256" key="4">
    <source>
        <dbReference type="ARBA" id="ARBA00026170"/>
    </source>
</evidence>
<dbReference type="SUPFAM" id="SSF52540">
    <property type="entry name" value="P-loop containing nucleoside triphosphate hydrolases"/>
    <property type="match status" value="1"/>
</dbReference>
<keyword evidence="6" id="KW-1185">Reference proteome</keyword>
<evidence type="ECO:0000313" key="6">
    <source>
        <dbReference type="Proteomes" id="UP001627154"/>
    </source>
</evidence>
<dbReference type="EMBL" id="JBJJXI010000018">
    <property type="protein sequence ID" value="KAL3406810.1"/>
    <property type="molecule type" value="Genomic_DNA"/>
</dbReference>
<comment type="similarity">
    <text evidence="3">Belongs to the KTI12 family.</text>
</comment>
<sequence>MPLIVLSGLPSSGKTTRAKQLEDFFRSKGKKVNIVSEEQCIKNAKFEKNDYYSASKNEKQVRADIKSNVIRLIQPNEVLILDGSNYIKGYRYELYCCSKEYKTTQCTVYCDLPIEHAWQWNEQRPKEDQYSREMFDALVQRYEAPDGDKRWDSPLYTVYPEDDLPLEEIYSSLIDKKPPKQNMSTQSQAPTEKNYIQALDQITQDIVKEITSAQQLGVDSNIKISKYNVIVESAGTIRQLNNLRKQFVTFSKQQPQKIDNIPGLFVQYLNKSL</sequence>
<dbReference type="Pfam" id="PF08433">
    <property type="entry name" value="KTI12"/>
    <property type="match status" value="1"/>
</dbReference>
<dbReference type="FunFam" id="3.40.50.300:FF:000827">
    <property type="entry name" value="KTI12 chromatin-associated homolog"/>
    <property type="match status" value="1"/>
</dbReference>
<comment type="caution">
    <text evidence="5">The sequence shown here is derived from an EMBL/GenBank/DDBJ whole genome shotgun (WGS) entry which is preliminary data.</text>
</comment>
<organism evidence="5 6">
    <name type="scientific">Trichogramma kaykai</name>
    <dbReference type="NCBI Taxonomy" id="54128"/>
    <lineage>
        <taxon>Eukaryota</taxon>
        <taxon>Metazoa</taxon>
        <taxon>Ecdysozoa</taxon>
        <taxon>Arthropoda</taxon>
        <taxon>Hexapoda</taxon>
        <taxon>Insecta</taxon>
        <taxon>Pterygota</taxon>
        <taxon>Neoptera</taxon>
        <taxon>Endopterygota</taxon>
        <taxon>Hymenoptera</taxon>
        <taxon>Apocrita</taxon>
        <taxon>Proctotrupomorpha</taxon>
        <taxon>Chalcidoidea</taxon>
        <taxon>Trichogrammatidae</taxon>
        <taxon>Trichogramma</taxon>
    </lineage>
</organism>
<evidence type="ECO:0000256" key="1">
    <source>
        <dbReference type="ARBA" id="ARBA00022741"/>
    </source>
</evidence>
<dbReference type="GO" id="GO:0006400">
    <property type="term" value="P:tRNA modification"/>
    <property type="evidence" value="ECO:0007669"/>
    <property type="project" value="UniProtKB-ARBA"/>
</dbReference>
<dbReference type="PANTHER" id="PTHR12435">
    <property type="match status" value="1"/>
</dbReference>
<dbReference type="GO" id="GO:0006357">
    <property type="term" value="P:regulation of transcription by RNA polymerase II"/>
    <property type="evidence" value="ECO:0007669"/>
    <property type="project" value="UniProtKB-ARBA"/>
</dbReference>
<evidence type="ECO:0000256" key="2">
    <source>
        <dbReference type="ARBA" id="ARBA00022840"/>
    </source>
</evidence>
<dbReference type="Gene3D" id="3.40.50.300">
    <property type="entry name" value="P-loop containing nucleotide triphosphate hydrolases"/>
    <property type="match status" value="1"/>
</dbReference>
<reference evidence="5 6" key="1">
    <citation type="journal article" date="2024" name="bioRxiv">
        <title>A reference genome for Trichogramma kaykai: A tiny desert-dwelling parasitoid wasp with competing sex-ratio distorters.</title>
        <authorList>
            <person name="Culotta J."/>
            <person name="Lindsey A.R."/>
        </authorList>
    </citation>
    <scope>NUCLEOTIDE SEQUENCE [LARGE SCALE GENOMIC DNA]</scope>
    <source>
        <strain evidence="5 6">KSX58</strain>
    </source>
</reference>
<keyword evidence="1" id="KW-0547">Nucleotide-binding</keyword>